<dbReference type="Pfam" id="PF01124">
    <property type="entry name" value="MAPEG"/>
    <property type="match status" value="1"/>
</dbReference>
<dbReference type="PANTHER" id="PTHR35814">
    <property type="match status" value="1"/>
</dbReference>
<evidence type="ECO:0000313" key="6">
    <source>
        <dbReference type="EMBL" id="TXL78124.1"/>
    </source>
</evidence>
<accession>A0A5C8PRG2</accession>
<feature type="transmembrane region" description="Helical" evidence="5">
    <location>
        <begin position="78"/>
        <end position="97"/>
    </location>
</feature>
<gene>
    <name evidence="6" type="ORF">FHP25_07930</name>
</gene>
<dbReference type="PANTHER" id="PTHR35814:SF1">
    <property type="entry name" value="GLUTATHIONE S-TRANSFERASE-RELATED"/>
    <property type="match status" value="1"/>
</dbReference>
<dbReference type="AlphaFoldDB" id="A0A5C8PRG2"/>
<organism evidence="6 7">
    <name type="scientific">Vineibacter terrae</name>
    <dbReference type="NCBI Taxonomy" id="2586908"/>
    <lineage>
        <taxon>Bacteria</taxon>
        <taxon>Pseudomonadati</taxon>
        <taxon>Pseudomonadota</taxon>
        <taxon>Alphaproteobacteria</taxon>
        <taxon>Hyphomicrobiales</taxon>
        <taxon>Vineibacter</taxon>
    </lineage>
</organism>
<dbReference type="SUPFAM" id="SSF161084">
    <property type="entry name" value="MAPEG domain-like"/>
    <property type="match status" value="1"/>
</dbReference>
<feature type="transmembrane region" description="Helical" evidence="5">
    <location>
        <begin position="109"/>
        <end position="130"/>
    </location>
</feature>
<dbReference type="Gene3D" id="1.20.120.550">
    <property type="entry name" value="Membrane associated eicosanoid/glutathione metabolism-like domain"/>
    <property type="match status" value="1"/>
</dbReference>
<feature type="transmembrane region" description="Helical" evidence="5">
    <location>
        <begin position="52"/>
        <end position="72"/>
    </location>
</feature>
<evidence type="ECO:0000256" key="1">
    <source>
        <dbReference type="ARBA" id="ARBA00004370"/>
    </source>
</evidence>
<evidence type="ECO:0000256" key="5">
    <source>
        <dbReference type="SAM" id="Phobius"/>
    </source>
</evidence>
<comment type="caution">
    <text evidence="6">The sequence shown here is derived from an EMBL/GenBank/DDBJ whole genome shotgun (WGS) entry which is preliminary data.</text>
</comment>
<keyword evidence="7" id="KW-1185">Reference proteome</keyword>
<dbReference type="InterPro" id="IPR023352">
    <property type="entry name" value="MAPEG-like_dom_sf"/>
</dbReference>
<dbReference type="InterPro" id="IPR001129">
    <property type="entry name" value="Membr-assoc_MAPEG"/>
</dbReference>
<sequence length="135" mass="14102">MTTTLPLITAFWAGLIGLLGLALALNVVRLRQKFRVGLGDGGHPELTRATRVFGNFAEYTALCLVMIALLDMLAGPRWLIHACGAALLVGRAAHAWGLAGSGETSAGRAIGMVLTWLVILAVGVSLVWAARGAVL</sequence>
<dbReference type="GO" id="GO:0016020">
    <property type="term" value="C:membrane"/>
    <property type="evidence" value="ECO:0007669"/>
    <property type="project" value="UniProtKB-SubCell"/>
</dbReference>
<proteinExistence type="predicted"/>
<keyword evidence="2 5" id="KW-0812">Transmembrane</keyword>
<reference evidence="6 7" key="1">
    <citation type="submission" date="2019-06" db="EMBL/GenBank/DDBJ databases">
        <title>New taxonomy in bacterial strain CC-CFT640, isolated from vineyard.</title>
        <authorList>
            <person name="Lin S.-Y."/>
            <person name="Tsai C.-F."/>
            <person name="Young C.-C."/>
        </authorList>
    </citation>
    <scope>NUCLEOTIDE SEQUENCE [LARGE SCALE GENOMIC DNA]</scope>
    <source>
        <strain evidence="6 7">CC-CFT640</strain>
    </source>
</reference>
<evidence type="ECO:0000256" key="2">
    <source>
        <dbReference type="ARBA" id="ARBA00022692"/>
    </source>
</evidence>
<keyword evidence="4 5" id="KW-0472">Membrane</keyword>
<evidence type="ECO:0000313" key="7">
    <source>
        <dbReference type="Proteomes" id="UP000321638"/>
    </source>
</evidence>
<protein>
    <recommendedName>
        <fullName evidence="8">MAPEG family protein</fullName>
    </recommendedName>
</protein>
<name>A0A5C8PRG2_9HYPH</name>
<dbReference type="OrthoDB" id="7619858at2"/>
<dbReference type="Proteomes" id="UP000321638">
    <property type="component" value="Unassembled WGS sequence"/>
</dbReference>
<keyword evidence="3 5" id="KW-1133">Transmembrane helix</keyword>
<feature type="transmembrane region" description="Helical" evidence="5">
    <location>
        <begin position="6"/>
        <end position="28"/>
    </location>
</feature>
<comment type="subcellular location">
    <subcellularLocation>
        <location evidence="1">Membrane</location>
    </subcellularLocation>
</comment>
<dbReference type="RefSeq" id="WP_147846392.1">
    <property type="nucleotide sequence ID" value="NZ_VDUZ01000007.1"/>
</dbReference>
<evidence type="ECO:0000256" key="3">
    <source>
        <dbReference type="ARBA" id="ARBA00022989"/>
    </source>
</evidence>
<dbReference type="EMBL" id="VDUZ01000007">
    <property type="protein sequence ID" value="TXL78124.1"/>
    <property type="molecule type" value="Genomic_DNA"/>
</dbReference>
<evidence type="ECO:0000256" key="4">
    <source>
        <dbReference type="ARBA" id="ARBA00023136"/>
    </source>
</evidence>
<evidence type="ECO:0008006" key="8">
    <source>
        <dbReference type="Google" id="ProtNLM"/>
    </source>
</evidence>